<feature type="domain" description="AB hydrolase-1" evidence="3">
    <location>
        <begin position="59"/>
        <end position="240"/>
    </location>
</feature>
<dbReference type="VEuPathDB" id="FungiDB:BO78DRAFT_321509"/>
<dbReference type="EMBL" id="KZ826374">
    <property type="protein sequence ID" value="PYI03935.1"/>
    <property type="molecule type" value="Genomic_DNA"/>
</dbReference>
<name>A0A319E729_ASPSB</name>
<protein>
    <submittedName>
        <fullName evidence="5">Uncharacterized protein</fullName>
    </submittedName>
</protein>
<proteinExistence type="inferred from homology"/>
<accession>A0A319E729</accession>
<dbReference type="InterPro" id="IPR051601">
    <property type="entry name" value="Serine_prot/Carboxylest_S33"/>
</dbReference>
<dbReference type="Gene3D" id="3.40.50.1820">
    <property type="entry name" value="alpha/beta hydrolase"/>
    <property type="match status" value="1"/>
</dbReference>
<comment type="similarity">
    <text evidence="1">Belongs to the peptidase S33 family.</text>
</comment>
<gene>
    <name evidence="5" type="ORF">BO78DRAFT_321509</name>
</gene>
<feature type="domain" description="Peptidase S33 tripeptidyl aminopeptidase-like C-terminal" evidence="4">
    <location>
        <begin position="377"/>
        <end position="468"/>
    </location>
</feature>
<dbReference type="PANTHER" id="PTHR43248:SF30">
    <property type="entry name" value="AB HYDROLASE-1 DOMAIN-CONTAINING PROTEIN"/>
    <property type="match status" value="1"/>
</dbReference>
<organism evidence="5 6">
    <name type="scientific">Aspergillus sclerotiicarbonarius (strain CBS 121057 / IBT 28362)</name>
    <dbReference type="NCBI Taxonomy" id="1448318"/>
    <lineage>
        <taxon>Eukaryota</taxon>
        <taxon>Fungi</taxon>
        <taxon>Dikarya</taxon>
        <taxon>Ascomycota</taxon>
        <taxon>Pezizomycotina</taxon>
        <taxon>Eurotiomycetes</taxon>
        <taxon>Eurotiomycetidae</taxon>
        <taxon>Eurotiales</taxon>
        <taxon>Aspergillaceae</taxon>
        <taxon>Aspergillus</taxon>
        <taxon>Aspergillus subgen. Circumdati</taxon>
    </lineage>
</organism>
<reference evidence="5 6" key="1">
    <citation type="submission" date="2018-02" db="EMBL/GenBank/DDBJ databases">
        <title>The genomes of Aspergillus section Nigri reveals drivers in fungal speciation.</title>
        <authorList>
            <consortium name="DOE Joint Genome Institute"/>
            <person name="Vesth T.C."/>
            <person name="Nybo J."/>
            <person name="Theobald S."/>
            <person name="Brandl J."/>
            <person name="Frisvad J.C."/>
            <person name="Nielsen K.F."/>
            <person name="Lyhne E.K."/>
            <person name="Kogle M.E."/>
            <person name="Kuo A."/>
            <person name="Riley R."/>
            <person name="Clum A."/>
            <person name="Nolan M."/>
            <person name="Lipzen A."/>
            <person name="Salamov A."/>
            <person name="Henrissat B."/>
            <person name="Wiebenga A."/>
            <person name="De vries R.P."/>
            <person name="Grigoriev I.V."/>
            <person name="Mortensen U.H."/>
            <person name="Andersen M.R."/>
            <person name="Baker S.E."/>
        </authorList>
    </citation>
    <scope>NUCLEOTIDE SEQUENCE [LARGE SCALE GENOMIC DNA]</scope>
    <source>
        <strain evidence="5 6">CBS 121057</strain>
    </source>
</reference>
<dbReference type="AlphaFoldDB" id="A0A319E729"/>
<sequence length="471" mass="50395">MASGPAIQWENCSTASTSLPLLDCGELQVPIDWANPEGDQVTVGMARYRASNPASKLGILIFNPGGPGAPASQVVSVAPYVFGSGLVEHFDIIGLDPRGVGLSSPIQCDPSIYNQRVSNFPTTEAEFGTMLHKYSALGQSCGNLTGPLIAHMDSASVARDVEAVRIALGEAQLSFLGLSYGTVLGAQYAQLFPRNIRAMALDGNMDHNEARTYSLLVPSAAYETELLRFSSWCARNSSCVLHGTDVLQLFDNLTAQADQHPIAAPACSASGACRSDVTAEELRDNLRNWLSFKDPPAQLGLSGWVDLSVALSQASAGNATLLSTQLALDASSLLFPELAIYCLDWARGSQSLPEVRNKQRMTATLMPHTRGVVEANMPQVQCLGWPFSVRNPEHNAQINNTTPILLVNAQYDPLTSLAWAVGLQDQIRTSVLLTRAGDGHTSYILRGETSRAIDAYLVNLTLPAPNTVLAS</sequence>
<dbReference type="GO" id="GO:0016787">
    <property type="term" value="F:hydrolase activity"/>
    <property type="evidence" value="ECO:0007669"/>
    <property type="project" value="UniProtKB-KW"/>
</dbReference>
<evidence type="ECO:0000259" key="4">
    <source>
        <dbReference type="Pfam" id="PF08386"/>
    </source>
</evidence>
<evidence type="ECO:0000256" key="1">
    <source>
        <dbReference type="ARBA" id="ARBA00010088"/>
    </source>
</evidence>
<dbReference type="InterPro" id="IPR013595">
    <property type="entry name" value="Pept_S33_TAP-like_C"/>
</dbReference>
<keyword evidence="6" id="KW-1185">Reference proteome</keyword>
<dbReference type="PANTHER" id="PTHR43248">
    <property type="entry name" value="2-SUCCINYL-6-HYDROXY-2,4-CYCLOHEXADIENE-1-CARBOXYLATE SYNTHASE"/>
    <property type="match status" value="1"/>
</dbReference>
<evidence type="ECO:0000313" key="5">
    <source>
        <dbReference type="EMBL" id="PYI03935.1"/>
    </source>
</evidence>
<dbReference type="SUPFAM" id="SSF53474">
    <property type="entry name" value="alpha/beta-Hydrolases"/>
    <property type="match status" value="1"/>
</dbReference>
<dbReference type="Pfam" id="PF08386">
    <property type="entry name" value="Abhydrolase_4"/>
    <property type="match status" value="1"/>
</dbReference>
<dbReference type="Pfam" id="PF00561">
    <property type="entry name" value="Abhydrolase_1"/>
    <property type="match status" value="1"/>
</dbReference>
<evidence type="ECO:0000256" key="2">
    <source>
        <dbReference type="ARBA" id="ARBA00022801"/>
    </source>
</evidence>
<dbReference type="OrthoDB" id="425534at2759"/>
<evidence type="ECO:0000313" key="6">
    <source>
        <dbReference type="Proteomes" id="UP000248423"/>
    </source>
</evidence>
<evidence type="ECO:0000259" key="3">
    <source>
        <dbReference type="Pfam" id="PF00561"/>
    </source>
</evidence>
<dbReference type="InterPro" id="IPR000073">
    <property type="entry name" value="AB_hydrolase_1"/>
</dbReference>
<dbReference type="InterPro" id="IPR029058">
    <property type="entry name" value="AB_hydrolase_fold"/>
</dbReference>
<keyword evidence="2" id="KW-0378">Hydrolase</keyword>
<dbReference type="Proteomes" id="UP000248423">
    <property type="component" value="Unassembled WGS sequence"/>
</dbReference>